<reference evidence="1" key="1">
    <citation type="submission" date="2020-07" db="EMBL/GenBank/DDBJ databases">
        <authorList>
            <person name="Pettersson B.M.F."/>
            <person name="Behra P.R.K."/>
            <person name="Ramesh M."/>
            <person name="Das S."/>
            <person name="Dasgupta S."/>
            <person name="Kirsebom L.A."/>
        </authorList>
    </citation>
    <scope>NUCLEOTIDE SEQUENCE</scope>
    <source>
        <strain evidence="1">DSM 45439</strain>
    </source>
</reference>
<accession>A0AAW5SA93</accession>
<reference evidence="1" key="2">
    <citation type="journal article" date="2022" name="BMC Genomics">
        <title>Comparative genome analysis of mycobacteria focusing on tRNA and non-coding RNA.</title>
        <authorList>
            <person name="Behra P.R.K."/>
            <person name="Pettersson B.M.F."/>
            <person name="Ramesh M."/>
            <person name="Das S."/>
            <person name="Dasgupta S."/>
            <person name="Kirsebom L.A."/>
        </authorList>
    </citation>
    <scope>NUCLEOTIDE SEQUENCE</scope>
    <source>
        <strain evidence="1">DSM 45439</strain>
    </source>
</reference>
<evidence type="ECO:0000313" key="2">
    <source>
        <dbReference type="Proteomes" id="UP001207588"/>
    </source>
</evidence>
<evidence type="ECO:0000313" key="1">
    <source>
        <dbReference type="EMBL" id="MCV6991880.1"/>
    </source>
</evidence>
<comment type="caution">
    <text evidence="1">The sequence shown here is derived from an EMBL/GenBank/DDBJ whole genome shotgun (WGS) entry which is preliminary data.</text>
</comment>
<sequence>MADSLTAPHWVRFEQLREKGHEPQAPAFVFANFDFVVQGVHCEACAQTRQRWRDGVNNAVQEHVSPHSGDDRHCVE</sequence>
<gene>
    <name evidence="1" type="ORF">H7I91_21835</name>
</gene>
<name>A0AAW5SA93_MYCBC</name>
<dbReference type="Proteomes" id="UP001207588">
    <property type="component" value="Unassembled WGS sequence"/>
</dbReference>
<dbReference type="RefSeq" id="WP_139800103.1">
    <property type="nucleotide sequence ID" value="NZ_JACKTG010000074.1"/>
</dbReference>
<organism evidence="1 2">
    <name type="scientific">Mycobacterium bouchedurhonense</name>
    <dbReference type="NCBI Taxonomy" id="701041"/>
    <lineage>
        <taxon>Bacteria</taxon>
        <taxon>Bacillati</taxon>
        <taxon>Actinomycetota</taxon>
        <taxon>Actinomycetes</taxon>
        <taxon>Mycobacteriales</taxon>
        <taxon>Mycobacteriaceae</taxon>
        <taxon>Mycobacterium</taxon>
        <taxon>Mycobacterium avium complex (MAC)</taxon>
    </lineage>
</organism>
<proteinExistence type="predicted"/>
<protein>
    <submittedName>
        <fullName evidence="1">Uncharacterized protein</fullName>
    </submittedName>
</protein>
<dbReference type="AlphaFoldDB" id="A0AAW5SA93"/>
<dbReference type="EMBL" id="JACKTG010000074">
    <property type="protein sequence ID" value="MCV6991880.1"/>
    <property type="molecule type" value="Genomic_DNA"/>
</dbReference>